<evidence type="ECO:0000259" key="1">
    <source>
        <dbReference type="Pfam" id="PF00561"/>
    </source>
</evidence>
<dbReference type="InterPro" id="IPR050266">
    <property type="entry name" value="AB_hydrolase_sf"/>
</dbReference>
<name>A0A9X6UJS3_BACCE</name>
<dbReference type="RefSeq" id="WP_098324086.1">
    <property type="nucleotide sequence ID" value="NZ_NTXW01000044.1"/>
</dbReference>
<dbReference type="PRINTS" id="PR00111">
    <property type="entry name" value="ABHYDROLASE"/>
</dbReference>
<dbReference type="PANTHER" id="PTHR43798">
    <property type="entry name" value="MONOACYLGLYCEROL LIPASE"/>
    <property type="match status" value="1"/>
</dbReference>
<feature type="domain" description="AB hydrolase-1" evidence="1">
    <location>
        <begin position="21"/>
        <end position="247"/>
    </location>
</feature>
<protein>
    <recommendedName>
        <fullName evidence="1">AB hydrolase-1 domain-containing protein</fullName>
    </recommendedName>
</protein>
<evidence type="ECO:0000313" key="3">
    <source>
        <dbReference type="Proteomes" id="UP000219869"/>
    </source>
</evidence>
<organism evidence="2 3">
    <name type="scientific">Bacillus cereus</name>
    <dbReference type="NCBI Taxonomy" id="1396"/>
    <lineage>
        <taxon>Bacteria</taxon>
        <taxon>Bacillati</taxon>
        <taxon>Bacillota</taxon>
        <taxon>Bacilli</taxon>
        <taxon>Bacillales</taxon>
        <taxon>Bacillaceae</taxon>
        <taxon>Bacillus</taxon>
        <taxon>Bacillus cereus group</taxon>
    </lineage>
</organism>
<evidence type="ECO:0000313" key="2">
    <source>
        <dbReference type="EMBL" id="PEQ83426.1"/>
    </source>
</evidence>
<dbReference type="Proteomes" id="UP000219869">
    <property type="component" value="Unassembled WGS sequence"/>
</dbReference>
<dbReference type="AlphaFoldDB" id="A0A9X6UJS3"/>
<dbReference type="Gene3D" id="3.40.50.1820">
    <property type="entry name" value="alpha/beta hydrolase"/>
    <property type="match status" value="1"/>
</dbReference>
<dbReference type="Pfam" id="PF00561">
    <property type="entry name" value="Abhydrolase_1"/>
    <property type="match status" value="1"/>
</dbReference>
<dbReference type="EMBL" id="NTXW01000044">
    <property type="protein sequence ID" value="PEQ83426.1"/>
    <property type="molecule type" value="Genomic_DNA"/>
</dbReference>
<accession>A0A9X6UJS3</accession>
<dbReference type="InterPro" id="IPR029058">
    <property type="entry name" value="AB_hydrolase_fold"/>
</dbReference>
<dbReference type="InterPro" id="IPR000073">
    <property type="entry name" value="AB_hydrolase_1"/>
</dbReference>
<proteinExistence type="predicted"/>
<reference evidence="2 3" key="1">
    <citation type="submission" date="2017-09" db="EMBL/GenBank/DDBJ databases">
        <title>Large-scale bioinformatics analysis of Bacillus genomes uncovers conserved roles of natural products in bacterial physiology.</title>
        <authorList>
            <consortium name="Agbiome Team Llc"/>
            <person name="Bleich R.M."/>
            <person name="Kirk G.J."/>
            <person name="Santa Maria K.C."/>
            <person name="Allen S.E."/>
            <person name="Farag S."/>
            <person name="Shank E.A."/>
            <person name="Bowers A."/>
        </authorList>
    </citation>
    <scope>NUCLEOTIDE SEQUENCE [LARGE SCALE GENOMIC DNA]</scope>
    <source>
        <strain evidence="2 3">AFS006334</strain>
    </source>
</reference>
<dbReference type="SUPFAM" id="SSF53474">
    <property type="entry name" value="alpha/beta-Hydrolases"/>
    <property type="match status" value="1"/>
</dbReference>
<sequence>MIETLHYQIIKNEEKEQKERIVFLNPLGASSDVWNLYMHTLKDDFEILLIDYPGFKNTYFYQTTSIQELTSLVNNTIKKLDDKPLHIIGYSLGGFVAQNLVMNSNLNIKTLTLIGSSKKVYNQGKYLIGEWKKILNTMGLEAFLKQLALWSFHTKAFELNPHTLRSFVISTIKGCNDKRVYENQLDLIKNYDTGINLKDIHVPTLIICGEYDNLYPRFCSREMSSDIGCSKFIEVSNVGHAVPWESPRMVLKEIDRFVKVNNL</sequence>
<gene>
    <name evidence="2" type="ORF">CN475_23110</name>
</gene>
<comment type="caution">
    <text evidence="2">The sequence shown here is derived from an EMBL/GenBank/DDBJ whole genome shotgun (WGS) entry which is preliminary data.</text>
</comment>